<sequence length="122" mass="13967">MFKIPFDRFTNLTCINKGGFSAIYKATWKYDHENEIDVVLKVIEDTKNMDSAFLNERDIIHCDFHSGNILINDDGCAKISDFGVSKLADMSYNYKQIYGIIPYVAPEVLEHGHYTKQSGIYS</sequence>
<comment type="caution">
    <text evidence="2">The sequence shown here is derived from an EMBL/GenBank/DDBJ whole genome shotgun (WGS) entry which is preliminary data.</text>
</comment>
<dbReference type="PROSITE" id="PS50011">
    <property type="entry name" value="PROTEIN_KINASE_DOM"/>
    <property type="match status" value="1"/>
</dbReference>
<dbReference type="InterPro" id="IPR011009">
    <property type="entry name" value="Kinase-like_dom_sf"/>
</dbReference>
<protein>
    <submittedName>
        <fullName evidence="2">Kinase-like domain-containing protein</fullName>
    </submittedName>
</protein>
<feature type="domain" description="Protein kinase" evidence="1">
    <location>
        <begin position="1"/>
        <end position="122"/>
    </location>
</feature>
<dbReference type="STRING" id="44941.A0A397UX36"/>
<keyword evidence="2" id="KW-0808">Transferase</keyword>
<dbReference type="AlphaFoldDB" id="A0A397UX36"/>
<dbReference type="SUPFAM" id="SSF56112">
    <property type="entry name" value="Protein kinase-like (PK-like)"/>
    <property type="match status" value="1"/>
</dbReference>
<dbReference type="Gene3D" id="1.10.510.10">
    <property type="entry name" value="Transferase(Phosphotransferase) domain 1"/>
    <property type="match status" value="1"/>
</dbReference>
<dbReference type="InterPro" id="IPR000719">
    <property type="entry name" value="Prot_kinase_dom"/>
</dbReference>
<dbReference type="GO" id="GO:0005524">
    <property type="term" value="F:ATP binding"/>
    <property type="evidence" value="ECO:0007669"/>
    <property type="project" value="InterPro"/>
</dbReference>
<evidence type="ECO:0000259" key="1">
    <source>
        <dbReference type="PROSITE" id="PS50011"/>
    </source>
</evidence>
<gene>
    <name evidence="2" type="ORF">C2G38_2144614</name>
</gene>
<dbReference type="PANTHER" id="PTHR47975">
    <property type="entry name" value="S-LOCUS LECTIN KINASE FAMILY PROTEIN"/>
    <property type="match status" value="1"/>
</dbReference>
<dbReference type="EMBL" id="QKWP01000936">
    <property type="protein sequence ID" value="RIB13309.1"/>
    <property type="molecule type" value="Genomic_DNA"/>
</dbReference>
<proteinExistence type="predicted"/>
<keyword evidence="2" id="KW-0418">Kinase</keyword>
<organism evidence="2 3">
    <name type="scientific">Gigaspora rosea</name>
    <dbReference type="NCBI Taxonomy" id="44941"/>
    <lineage>
        <taxon>Eukaryota</taxon>
        <taxon>Fungi</taxon>
        <taxon>Fungi incertae sedis</taxon>
        <taxon>Mucoromycota</taxon>
        <taxon>Glomeromycotina</taxon>
        <taxon>Glomeromycetes</taxon>
        <taxon>Diversisporales</taxon>
        <taxon>Gigasporaceae</taxon>
        <taxon>Gigaspora</taxon>
    </lineage>
</organism>
<dbReference type="Proteomes" id="UP000266673">
    <property type="component" value="Unassembled WGS sequence"/>
</dbReference>
<evidence type="ECO:0000313" key="3">
    <source>
        <dbReference type="Proteomes" id="UP000266673"/>
    </source>
</evidence>
<accession>A0A397UX36</accession>
<dbReference type="GO" id="GO:0004672">
    <property type="term" value="F:protein kinase activity"/>
    <property type="evidence" value="ECO:0007669"/>
    <property type="project" value="InterPro"/>
</dbReference>
<dbReference type="PANTHER" id="PTHR47975:SF70">
    <property type="entry name" value="PROTEIN KINASE DOMAIN-CONTAINING PROTEIN"/>
    <property type="match status" value="1"/>
</dbReference>
<dbReference type="Pfam" id="PF00069">
    <property type="entry name" value="Pkinase"/>
    <property type="match status" value="1"/>
</dbReference>
<name>A0A397UX36_9GLOM</name>
<reference evidence="2 3" key="1">
    <citation type="submission" date="2018-06" db="EMBL/GenBank/DDBJ databases">
        <title>Comparative genomics reveals the genomic features of Rhizophagus irregularis, R. cerebriforme, R. diaphanum and Gigaspora rosea, and their symbiotic lifestyle signature.</title>
        <authorList>
            <person name="Morin E."/>
            <person name="San Clemente H."/>
            <person name="Chen E.C.H."/>
            <person name="De La Providencia I."/>
            <person name="Hainaut M."/>
            <person name="Kuo A."/>
            <person name="Kohler A."/>
            <person name="Murat C."/>
            <person name="Tang N."/>
            <person name="Roy S."/>
            <person name="Loubradou J."/>
            <person name="Henrissat B."/>
            <person name="Grigoriev I.V."/>
            <person name="Corradi N."/>
            <person name="Roux C."/>
            <person name="Martin F.M."/>
        </authorList>
    </citation>
    <scope>NUCLEOTIDE SEQUENCE [LARGE SCALE GENOMIC DNA]</scope>
    <source>
        <strain evidence="2 3">DAOM 194757</strain>
    </source>
</reference>
<evidence type="ECO:0000313" key="2">
    <source>
        <dbReference type="EMBL" id="RIB13309.1"/>
    </source>
</evidence>
<dbReference type="OrthoDB" id="2346328at2759"/>
<keyword evidence="3" id="KW-1185">Reference proteome</keyword>